<evidence type="ECO:0000259" key="1">
    <source>
        <dbReference type="Pfam" id="PF01370"/>
    </source>
</evidence>
<dbReference type="Pfam" id="PF01370">
    <property type="entry name" value="Epimerase"/>
    <property type="match status" value="1"/>
</dbReference>
<gene>
    <name evidence="2" type="ORF">METZ01_LOCUS449318</name>
</gene>
<dbReference type="SUPFAM" id="SSF51735">
    <property type="entry name" value="NAD(P)-binding Rossmann-fold domains"/>
    <property type="match status" value="1"/>
</dbReference>
<dbReference type="InterPro" id="IPR050177">
    <property type="entry name" value="Lipid_A_modif_metabolic_enz"/>
</dbReference>
<proteinExistence type="predicted"/>
<dbReference type="AlphaFoldDB" id="A0A382ZLW5"/>
<dbReference type="PANTHER" id="PTHR43245">
    <property type="entry name" value="BIFUNCTIONAL POLYMYXIN RESISTANCE PROTEIN ARNA"/>
    <property type="match status" value="1"/>
</dbReference>
<dbReference type="InterPro" id="IPR036291">
    <property type="entry name" value="NAD(P)-bd_dom_sf"/>
</dbReference>
<feature type="domain" description="NAD-dependent epimerase/dehydratase" evidence="1">
    <location>
        <begin position="5"/>
        <end position="230"/>
    </location>
</feature>
<evidence type="ECO:0000313" key="2">
    <source>
        <dbReference type="EMBL" id="SVD96464.1"/>
    </source>
</evidence>
<sequence length="256" mass="28804">MRLKVLVTGGAGFIGTNLIKRLLKDGHDIISIDNYSTGKLENNQDGCKYLDFDCVDTEGWKQIKEFWGTNTPDVIFHLAALARIQPSFENPSETIDANVMGTVNVLEYARKDKIPVVYSGSSSVHSGKFMNPYTFSKYQGEDLCIMYSELYDVPTTICRFYNVYGPHHLTEGDYCTVIGIFETQYENREALTVTGDGEQRRDFTHVDDIVDGLMRCSEHFTFKGEIFELGSGENFSINVIADSFDGGKEYIEARPG</sequence>
<feature type="non-terminal residue" evidence="2">
    <location>
        <position position="256"/>
    </location>
</feature>
<name>A0A382ZLW5_9ZZZZ</name>
<organism evidence="2">
    <name type="scientific">marine metagenome</name>
    <dbReference type="NCBI Taxonomy" id="408172"/>
    <lineage>
        <taxon>unclassified sequences</taxon>
        <taxon>metagenomes</taxon>
        <taxon>ecological metagenomes</taxon>
    </lineage>
</organism>
<dbReference type="PANTHER" id="PTHR43245:SF23">
    <property type="entry name" value="NAD(P)-BINDING DOMAIN-CONTAINING PROTEIN"/>
    <property type="match status" value="1"/>
</dbReference>
<reference evidence="2" key="1">
    <citation type="submission" date="2018-05" db="EMBL/GenBank/DDBJ databases">
        <authorList>
            <person name="Lanie J.A."/>
            <person name="Ng W.-L."/>
            <person name="Kazmierczak K.M."/>
            <person name="Andrzejewski T.M."/>
            <person name="Davidsen T.M."/>
            <person name="Wayne K.J."/>
            <person name="Tettelin H."/>
            <person name="Glass J.I."/>
            <person name="Rusch D."/>
            <person name="Podicherti R."/>
            <person name="Tsui H.-C.T."/>
            <person name="Winkler M.E."/>
        </authorList>
    </citation>
    <scope>NUCLEOTIDE SEQUENCE</scope>
</reference>
<protein>
    <recommendedName>
        <fullName evidence="1">NAD-dependent epimerase/dehydratase domain-containing protein</fullName>
    </recommendedName>
</protein>
<dbReference type="InterPro" id="IPR001509">
    <property type="entry name" value="Epimerase_deHydtase"/>
</dbReference>
<accession>A0A382ZLW5</accession>
<dbReference type="Gene3D" id="3.40.50.720">
    <property type="entry name" value="NAD(P)-binding Rossmann-like Domain"/>
    <property type="match status" value="1"/>
</dbReference>
<dbReference type="EMBL" id="UINC01184981">
    <property type="protein sequence ID" value="SVD96464.1"/>
    <property type="molecule type" value="Genomic_DNA"/>
</dbReference>